<dbReference type="Pfam" id="PF08241">
    <property type="entry name" value="Methyltransf_11"/>
    <property type="match status" value="1"/>
</dbReference>
<comment type="caution">
    <text evidence="2">The sequence shown here is derived from an EMBL/GenBank/DDBJ whole genome shotgun (WGS) entry which is preliminary data.</text>
</comment>
<evidence type="ECO:0000259" key="1">
    <source>
        <dbReference type="Pfam" id="PF08241"/>
    </source>
</evidence>
<dbReference type="InterPro" id="IPR013216">
    <property type="entry name" value="Methyltransf_11"/>
</dbReference>
<evidence type="ECO:0000313" key="2">
    <source>
        <dbReference type="EMBL" id="CBI06422.1"/>
    </source>
</evidence>
<dbReference type="CDD" id="cd02440">
    <property type="entry name" value="AdoMet_MTases"/>
    <property type="match status" value="1"/>
</dbReference>
<reference evidence="2" key="1">
    <citation type="submission" date="2009-10" db="EMBL/GenBank/DDBJ databases">
        <title>Diversity of trophic interactions inside an arsenic-rich microbial ecosystem.</title>
        <authorList>
            <person name="Bertin P.N."/>
            <person name="Heinrich-Salmeron A."/>
            <person name="Pelletier E."/>
            <person name="Goulhen-Chollet F."/>
            <person name="Arsene-Ploetze F."/>
            <person name="Gallien S."/>
            <person name="Calteau A."/>
            <person name="Vallenet D."/>
            <person name="Casiot C."/>
            <person name="Chane-Woon-Ming B."/>
            <person name="Giloteaux L."/>
            <person name="Barakat M."/>
            <person name="Bonnefoy V."/>
            <person name="Bruneel O."/>
            <person name="Chandler M."/>
            <person name="Cleiss J."/>
            <person name="Duran R."/>
            <person name="Elbaz-Poulichet F."/>
            <person name="Fonknechten N."/>
            <person name="Lauga B."/>
            <person name="Mornico D."/>
            <person name="Ortet P."/>
            <person name="Schaeffer C."/>
            <person name="Siguier P."/>
            <person name="Alexander Thil Smith A."/>
            <person name="Van Dorsselaer A."/>
            <person name="Weissenbach J."/>
            <person name="Medigue C."/>
            <person name="Le Paslier D."/>
        </authorList>
    </citation>
    <scope>NUCLEOTIDE SEQUENCE</scope>
</reference>
<protein>
    <recommendedName>
        <fullName evidence="1">Methyltransferase type 11 domain-containing protein</fullName>
    </recommendedName>
</protein>
<accession>E6QGQ8</accession>
<dbReference type="GO" id="GO:0008757">
    <property type="term" value="F:S-adenosylmethionine-dependent methyltransferase activity"/>
    <property type="evidence" value="ECO:0007669"/>
    <property type="project" value="InterPro"/>
</dbReference>
<gene>
    <name evidence="2" type="ORF">CARN5_0063</name>
</gene>
<dbReference type="SUPFAM" id="SSF53335">
    <property type="entry name" value="S-adenosyl-L-methionine-dependent methyltransferases"/>
    <property type="match status" value="1"/>
</dbReference>
<organism evidence="2">
    <name type="scientific">mine drainage metagenome</name>
    <dbReference type="NCBI Taxonomy" id="410659"/>
    <lineage>
        <taxon>unclassified sequences</taxon>
        <taxon>metagenomes</taxon>
        <taxon>ecological metagenomes</taxon>
    </lineage>
</organism>
<sequence length="255" mass="29127">MFGASYEQCDTVEICGRQFPGFSRSEIHPIVSSMVCENPPGKVLDFPSGAGALAWQLHNNGFEVMSADKVVNNFLNHELPIIEADLNNRFPFSDSSFDYACFIEGPEHVENVYHCFREFSRVLKPGGTLFLSIPNYSNLQNRLKDLIYGVSEPVVDWGTLQQEYDESNRYMIHINRLHYPMVRMALEFAGFQVCALRKDKTKRKQQFLWPLAAAIYGITKLRGNRGRSKYWMHETNSQTVLMGGNTLILSAIKRT</sequence>
<proteinExistence type="predicted"/>
<name>E6QGQ8_9ZZZZ</name>
<dbReference type="AlphaFoldDB" id="E6QGQ8"/>
<dbReference type="InterPro" id="IPR029063">
    <property type="entry name" value="SAM-dependent_MTases_sf"/>
</dbReference>
<dbReference type="EMBL" id="CABP01000179">
    <property type="protein sequence ID" value="CBI06422.1"/>
    <property type="molecule type" value="Genomic_DNA"/>
</dbReference>
<dbReference type="Gene3D" id="3.40.50.150">
    <property type="entry name" value="Vaccinia Virus protein VP39"/>
    <property type="match status" value="1"/>
</dbReference>
<feature type="domain" description="Methyltransferase type 11" evidence="1">
    <location>
        <begin position="45"/>
        <end position="131"/>
    </location>
</feature>